<keyword evidence="2" id="KW-1185">Reference proteome</keyword>
<evidence type="ECO:0000313" key="2">
    <source>
        <dbReference type="Proteomes" id="UP000247409"/>
    </source>
</evidence>
<name>A0A2V3ILS7_9FLOR</name>
<dbReference type="OrthoDB" id="418595at2759"/>
<accession>A0A2V3ILS7</accession>
<dbReference type="EMBL" id="NBIV01000140">
    <property type="protein sequence ID" value="PXF43036.1"/>
    <property type="molecule type" value="Genomic_DNA"/>
</dbReference>
<protein>
    <submittedName>
        <fullName evidence="1">Uncharacterized protein</fullName>
    </submittedName>
</protein>
<sequence>MNLTKTEEGRTEMKTDAAKARNSIIEDEMAENEAKSGAWGGTQWRNIRIFEEDTDPNAKAFGYGMVGSYVAIHAAYVLGRSLGSASAQKQLVIDFLLRHFVLSVGRVKKGRWYVLLTHAFCHYRLHVVASGRQFALHFGRH</sequence>
<proteinExistence type="predicted"/>
<reference evidence="1 2" key="1">
    <citation type="journal article" date="2018" name="Mol. Biol. Evol.">
        <title>Analysis of the draft genome of the red seaweed Gracilariopsis chorda provides insights into genome size evolution in Rhodophyta.</title>
        <authorList>
            <person name="Lee J."/>
            <person name="Yang E.C."/>
            <person name="Graf L."/>
            <person name="Yang J.H."/>
            <person name="Qiu H."/>
            <person name="Zel Zion U."/>
            <person name="Chan C.X."/>
            <person name="Stephens T.G."/>
            <person name="Weber A.P.M."/>
            <person name="Boo G.H."/>
            <person name="Boo S.M."/>
            <person name="Kim K.M."/>
            <person name="Shin Y."/>
            <person name="Jung M."/>
            <person name="Lee S.J."/>
            <person name="Yim H.S."/>
            <person name="Lee J.H."/>
            <person name="Bhattacharya D."/>
            <person name="Yoon H.S."/>
        </authorList>
    </citation>
    <scope>NUCLEOTIDE SEQUENCE [LARGE SCALE GENOMIC DNA]</scope>
    <source>
        <strain evidence="1 2">SKKU-2015</strain>
        <tissue evidence="1">Whole body</tissue>
    </source>
</reference>
<comment type="caution">
    <text evidence="1">The sequence shown here is derived from an EMBL/GenBank/DDBJ whole genome shotgun (WGS) entry which is preliminary data.</text>
</comment>
<dbReference type="Proteomes" id="UP000247409">
    <property type="component" value="Unassembled WGS sequence"/>
</dbReference>
<dbReference type="AlphaFoldDB" id="A0A2V3ILS7"/>
<evidence type="ECO:0000313" key="1">
    <source>
        <dbReference type="EMBL" id="PXF43036.1"/>
    </source>
</evidence>
<organism evidence="1 2">
    <name type="scientific">Gracilariopsis chorda</name>
    <dbReference type="NCBI Taxonomy" id="448386"/>
    <lineage>
        <taxon>Eukaryota</taxon>
        <taxon>Rhodophyta</taxon>
        <taxon>Florideophyceae</taxon>
        <taxon>Rhodymeniophycidae</taxon>
        <taxon>Gracilariales</taxon>
        <taxon>Gracilariaceae</taxon>
        <taxon>Gracilariopsis</taxon>
    </lineage>
</organism>
<gene>
    <name evidence="1" type="ORF">BWQ96_07233</name>
</gene>